<keyword evidence="8" id="KW-1185">Reference proteome</keyword>
<dbReference type="AlphaFoldDB" id="A0A7H0SQI6"/>
<dbReference type="Gene3D" id="3.90.700.10">
    <property type="entry name" value="Succinate dehydrogenase/fumarate reductase flavoprotein, catalytic domain"/>
    <property type="match status" value="1"/>
</dbReference>
<feature type="region of interest" description="Disordered" evidence="5">
    <location>
        <begin position="425"/>
        <end position="451"/>
    </location>
</feature>
<dbReference type="RefSeq" id="WP_187974122.1">
    <property type="nucleotide sequence ID" value="NZ_CP046884.1"/>
</dbReference>
<dbReference type="Pfam" id="PF00890">
    <property type="entry name" value="FAD_binding_2"/>
    <property type="match status" value="1"/>
</dbReference>
<name>A0A7H0SQI6_9CORY</name>
<protein>
    <submittedName>
        <fullName evidence="7">FAD-dependent oxidoreductase</fullName>
    </submittedName>
</protein>
<dbReference type="GO" id="GO:0008202">
    <property type="term" value="P:steroid metabolic process"/>
    <property type="evidence" value="ECO:0007669"/>
    <property type="project" value="UniProtKB-ARBA"/>
</dbReference>
<sequence length="539" mass="58097">MLFSSLSELPNREKQLDVLVIGSGAAGMVSALRVSQNGKSVLVVEKSSFLGGTTAAGGGVSWIPNNHLMEEAGWIDDVVAAKEYLAAVTNNLMSETQIDWYVNTGRRFIHWLIANSRVRLQPLSRPDYHGSAPGAKTGRGLDNAPFDLKPWPEVAEILRPPTYFPLISMAERDQLSGALPDQELLEWRAANNIRTMGGALAGALIVSALEKGVDIVRGTSVKSLHRISDSEYEVTLAGDIQTTIVSRNVIIASGGFEWNSHLRENLLPYPITPISAPSNEGDGLYLALKLGADIENTQALWGVPVICPPDSQYDGVQGGRMGNVEMTLPGAILINSKGKRFINEALNYHDLNRIFINTDPATGDWENIPAWLIVDDRYIQRYSLSGSTPGKPLPWFIQRGSLKELAGAIQVDGQGLEDTVSNFNRHAVDGKDPEFHRGETDEDRHLGDPRQSPNPCLAPLKTPPFYAVQIYPGTLGTAGGIKVSLDGRVLDPEGNPIPGLWAAGNCSSTIFQGAYPGGGATLGAAMVRAFAVAESLTRT</sequence>
<dbReference type="SUPFAM" id="SSF56425">
    <property type="entry name" value="Succinate dehydrogenase/fumarate reductase flavoprotein, catalytic domain"/>
    <property type="match status" value="1"/>
</dbReference>
<evidence type="ECO:0000256" key="2">
    <source>
        <dbReference type="ARBA" id="ARBA00022630"/>
    </source>
</evidence>
<organism evidence="7 8">
    <name type="scientific">Corynebacterium poyangense</name>
    <dbReference type="NCBI Taxonomy" id="2684405"/>
    <lineage>
        <taxon>Bacteria</taxon>
        <taxon>Bacillati</taxon>
        <taxon>Actinomycetota</taxon>
        <taxon>Actinomycetes</taxon>
        <taxon>Mycobacteriales</taxon>
        <taxon>Corynebacteriaceae</taxon>
        <taxon>Corynebacterium</taxon>
    </lineage>
</organism>
<feature type="compositionally biased region" description="Basic and acidic residues" evidence="5">
    <location>
        <begin position="426"/>
        <end position="448"/>
    </location>
</feature>
<gene>
    <name evidence="7" type="ORF">GP475_09270</name>
</gene>
<comment type="cofactor">
    <cofactor evidence="1">
        <name>FAD</name>
        <dbReference type="ChEBI" id="CHEBI:57692"/>
    </cofactor>
</comment>
<evidence type="ECO:0000256" key="3">
    <source>
        <dbReference type="ARBA" id="ARBA00022827"/>
    </source>
</evidence>
<dbReference type="Proteomes" id="UP000516320">
    <property type="component" value="Chromosome"/>
</dbReference>
<dbReference type="InterPro" id="IPR036188">
    <property type="entry name" value="FAD/NAD-bd_sf"/>
</dbReference>
<evidence type="ECO:0000313" key="7">
    <source>
        <dbReference type="EMBL" id="QNQ90811.1"/>
    </source>
</evidence>
<keyword evidence="3" id="KW-0274">FAD</keyword>
<dbReference type="InterPro" id="IPR003953">
    <property type="entry name" value="FAD-dep_OxRdtase_2_FAD-bd"/>
</dbReference>
<keyword evidence="2" id="KW-0285">Flavoprotein</keyword>
<evidence type="ECO:0000256" key="5">
    <source>
        <dbReference type="SAM" id="MobiDB-lite"/>
    </source>
</evidence>
<dbReference type="EMBL" id="CP046884">
    <property type="protein sequence ID" value="QNQ90811.1"/>
    <property type="molecule type" value="Genomic_DNA"/>
</dbReference>
<evidence type="ECO:0000256" key="1">
    <source>
        <dbReference type="ARBA" id="ARBA00001974"/>
    </source>
</evidence>
<dbReference type="PANTHER" id="PTHR43400:SF10">
    <property type="entry name" value="3-OXOSTEROID 1-DEHYDROGENASE"/>
    <property type="match status" value="1"/>
</dbReference>
<proteinExistence type="predicted"/>
<dbReference type="InterPro" id="IPR027477">
    <property type="entry name" value="Succ_DH/fumarate_Rdtase_cat_sf"/>
</dbReference>
<reference evidence="7 8" key="1">
    <citation type="submission" date="2019-12" db="EMBL/GenBank/DDBJ databases">
        <title>Corynebacterium sp. nov., isolated from feces of the Anser Albifrons in China.</title>
        <authorList>
            <person name="Liu Q."/>
        </authorList>
    </citation>
    <scope>NUCLEOTIDE SEQUENCE [LARGE SCALE GENOMIC DNA]</scope>
    <source>
        <strain evidence="7 8">4H37-19</strain>
    </source>
</reference>
<dbReference type="Gene3D" id="3.50.50.60">
    <property type="entry name" value="FAD/NAD(P)-binding domain"/>
    <property type="match status" value="2"/>
</dbReference>
<dbReference type="InterPro" id="IPR050315">
    <property type="entry name" value="FAD-oxidoreductase_2"/>
</dbReference>
<dbReference type="PANTHER" id="PTHR43400">
    <property type="entry name" value="FUMARATE REDUCTASE"/>
    <property type="match status" value="1"/>
</dbReference>
<dbReference type="SUPFAM" id="SSF51905">
    <property type="entry name" value="FAD/NAD(P)-binding domain"/>
    <property type="match status" value="1"/>
</dbReference>
<evidence type="ECO:0000313" key="8">
    <source>
        <dbReference type="Proteomes" id="UP000516320"/>
    </source>
</evidence>
<evidence type="ECO:0000256" key="4">
    <source>
        <dbReference type="ARBA" id="ARBA00023002"/>
    </source>
</evidence>
<evidence type="ECO:0000259" key="6">
    <source>
        <dbReference type="Pfam" id="PF00890"/>
    </source>
</evidence>
<dbReference type="GO" id="GO:0033765">
    <property type="term" value="F:steroid dehydrogenase activity, acting on the CH-CH group of donors"/>
    <property type="evidence" value="ECO:0007669"/>
    <property type="project" value="UniProtKB-ARBA"/>
</dbReference>
<keyword evidence="4" id="KW-0560">Oxidoreductase</keyword>
<feature type="domain" description="FAD-dependent oxidoreductase 2 FAD-binding" evidence="6">
    <location>
        <begin position="17"/>
        <end position="522"/>
    </location>
</feature>
<dbReference type="KEGG" id="cpoy:GP475_09270"/>
<accession>A0A7H0SQI6</accession>